<name>A0ABT1BFX9_9BURK</name>
<proteinExistence type="predicted"/>
<dbReference type="Proteomes" id="UP001204851">
    <property type="component" value="Unassembled WGS sequence"/>
</dbReference>
<accession>A0ABT1BFX9</accession>
<reference evidence="2 3" key="1">
    <citation type="submission" date="2022-06" db="EMBL/GenBank/DDBJ databases">
        <title>Ideonella sp. NS12-5 Genome sequencing and assembly.</title>
        <authorList>
            <person name="Jung Y."/>
        </authorList>
    </citation>
    <scope>NUCLEOTIDE SEQUENCE [LARGE SCALE GENOMIC DNA]</scope>
    <source>
        <strain evidence="2 3">NS12-5</strain>
    </source>
</reference>
<dbReference type="RefSeq" id="WP_022980176.1">
    <property type="nucleotide sequence ID" value="NZ_JAMXMC010000001.1"/>
</dbReference>
<dbReference type="EMBL" id="JAMXMC010000001">
    <property type="protein sequence ID" value="MCO5975138.1"/>
    <property type="molecule type" value="Genomic_DNA"/>
</dbReference>
<evidence type="ECO:0000256" key="1">
    <source>
        <dbReference type="SAM" id="MobiDB-lite"/>
    </source>
</evidence>
<evidence type="ECO:0000313" key="2">
    <source>
        <dbReference type="EMBL" id="MCO5975138.1"/>
    </source>
</evidence>
<evidence type="ECO:0000313" key="3">
    <source>
        <dbReference type="Proteomes" id="UP001204851"/>
    </source>
</evidence>
<feature type="compositionally biased region" description="Basic residues" evidence="1">
    <location>
        <begin position="1"/>
        <end position="11"/>
    </location>
</feature>
<comment type="caution">
    <text evidence="2">The sequence shown here is derived from an EMBL/GenBank/DDBJ whole genome shotgun (WGS) entry which is preliminary data.</text>
</comment>
<feature type="region of interest" description="Disordered" evidence="1">
    <location>
        <begin position="1"/>
        <end position="46"/>
    </location>
</feature>
<organism evidence="2 3">
    <name type="scientific">Ideonella oryzae</name>
    <dbReference type="NCBI Taxonomy" id="2937441"/>
    <lineage>
        <taxon>Bacteria</taxon>
        <taxon>Pseudomonadati</taxon>
        <taxon>Pseudomonadota</taxon>
        <taxon>Betaproteobacteria</taxon>
        <taxon>Burkholderiales</taxon>
        <taxon>Sphaerotilaceae</taxon>
        <taxon>Ideonella</taxon>
    </lineage>
</organism>
<keyword evidence="3" id="KW-1185">Reference proteome</keyword>
<feature type="compositionally biased region" description="Basic residues" evidence="1">
    <location>
        <begin position="18"/>
        <end position="30"/>
    </location>
</feature>
<sequence>MALAKKKRIGKRTVSAKQVRKVASGRKRRKSDGTQPSKVVFPTPAA</sequence>
<protein>
    <submittedName>
        <fullName evidence="2">Uncharacterized protein</fullName>
    </submittedName>
</protein>
<gene>
    <name evidence="2" type="ORF">M0L44_00180</name>
</gene>